<dbReference type="RefSeq" id="WP_096181958.1">
    <property type="nucleotide sequence ID" value="NZ_SLZX01000022.1"/>
</dbReference>
<dbReference type="OrthoDB" id="9803707at2"/>
<name>A0A292YM44_9BACL</name>
<accession>A0A292YM44</accession>
<keyword evidence="3" id="KW-0411">Iron-sulfur</keyword>
<dbReference type="InterPro" id="IPR045854">
    <property type="entry name" value="NO2/SO3_Rdtase_4Fe4S_sf"/>
</dbReference>
<reference evidence="5" key="1">
    <citation type="submission" date="2017-07" db="EMBL/GenBank/DDBJ databases">
        <title>Draft genome sequence of Effusibacillus lacus strain skLN1.</title>
        <authorList>
            <person name="Watanabe M."/>
            <person name="Kojima H."/>
            <person name="Fukui M."/>
        </authorList>
    </citation>
    <scope>NUCLEOTIDE SEQUENCE [LARGE SCALE GENOMIC DNA]</scope>
    <source>
        <strain evidence="5">skLN1</strain>
    </source>
</reference>
<dbReference type="Proteomes" id="UP000217785">
    <property type="component" value="Unassembled WGS sequence"/>
</dbReference>
<gene>
    <name evidence="4" type="ORF">EFBL_1872</name>
</gene>
<keyword evidence="5" id="KW-1185">Reference proteome</keyword>
<keyword evidence="2" id="KW-0408">Iron</keyword>
<evidence type="ECO:0000313" key="5">
    <source>
        <dbReference type="Proteomes" id="UP000217785"/>
    </source>
</evidence>
<dbReference type="Gene3D" id="3.30.413.10">
    <property type="entry name" value="Sulfite Reductase Hemoprotein, domain 1"/>
    <property type="match status" value="1"/>
</dbReference>
<dbReference type="GO" id="GO:0051536">
    <property type="term" value="F:iron-sulfur cluster binding"/>
    <property type="evidence" value="ECO:0007669"/>
    <property type="project" value="UniProtKB-KW"/>
</dbReference>
<keyword evidence="1" id="KW-0479">Metal-binding</keyword>
<dbReference type="EMBL" id="BDUF01000053">
    <property type="protein sequence ID" value="GAX90246.1"/>
    <property type="molecule type" value="Genomic_DNA"/>
</dbReference>
<evidence type="ECO:0000256" key="3">
    <source>
        <dbReference type="ARBA" id="ARBA00023014"/>
    </source>
</evidence>
<sequence>MTSLTAKFPRHCETAILPNIPDEKLEDLLQEPVLKRLTPFPKPMVAHLVNFYKENRTEGESFHAFVKRVGVPAFQAKLDEFLAVSA</sequence>
<evidence type="ECO:0000256" key="2">
    <source>
        <dbReference type="ARBA" id="ARBA00023004"/>
    </source>
</evidence>
<evidence type="ECO:0000313" key="4">
    <source>
        <dbReference type="EMBL" id="GAX90246.1"/>
    </source>
</evidence>
<protein>
    <submittedName>
        <fullName evidence="4">Nitroreductase</fullName>
    </submittedName>
</protein>
<dbReference type="SUPFAM" id="SSF56014">
    <property type="entry name" value="Nitrite and sulphite reductase 4Fe-4S domain-like"/>
    <property type="match status" value="1"/>
</dbReference>
<organism evidence="4 5">
    <name type="scientific">Effusibacillus lacus</name>
    <dbReference type="NCBI Taxonomy" id="1348429"/>
    <lineage>
        <taxon>Bacteria</taxon>
        <taxon>Bacillati</taxon>
        <taxon>Bacillota</taxon>
        <taxon>Bacilli</taxon>
        <taxon>Bacillales</taxon>
        <taxon>Alicyclobacillaceae</taxon>
        <taxon>Effusibacillus</taxon>
    </lineage>
</organism>
<comment type="caution">
    <text evidence="4">The sequence shown here is derived from an EMBL/GenBank/DDBJ whole genome shotgun (WGS) entry which is preliminary data.</text>
</comment>
<evidence type="ECO:0000256" key="1">
    <source>
        <dbReference type="ARBA" id="ARBA00022723"/>
    </source>
</evidence>
<dbReference type="GO" id="GO:0046872">
    <property type="term" value="F:metal ion binding"/>
    <property type="evidence" value="ECO:0007669"/>
    <property type="project" value="UniProtKB-KW"/>
</dbReference>
<proteinExistence type="predicted"/>
<dbReference type="AlphaFoldDB" id="A0A292YM44"/>